<dbReference type="AlphaFoldDB" id="A0A6A6LRF3"/>
<gene>
    <name evidence="2" type="ORF">GH714_033746</name>
</gene>
<name>A0A6A6LRF3_HEVBR</name>
<feature type="coiled-coil region" evidence="1">
    <location>
        <begin position="8"/>
        <end position="42"/>
    </location>
</feature>
<evidence type="ECO:0000313" key="3">
    <source>
        <dbReference type="Proteomes" id="UP000467840"/>
    </source>
</evidence>
<dbReference type="EMBL" id="JAAGAX010000010">
    <property type="protein sequence ID" value="KAF2302209.1"/>
    <property type="molecule type" value="Genomic_DNA"/>
</dbReference>
<proteinExistence type="predicted"/>
<organism evidence="2 3">
    <name type="scientific">Hevea brasiliensis</name>
    <name type="common">Para rubber tree</name>
    <name type="synonym">Siphonia brasiliensis</name>
    <dbReference type="NCBI Taxonomy" id="3981"/>
    <lineage>
        <taxon>Eukaryota</taxon>
        <taxon>Viridiplantae</taxon>
        <taxon>Streptophyta</taxon>
        <taxon>Embryophyta</taxon>
        <taxon>Tracheophyta</taxon>
        <taxon>Spermatophyta</taxon>
        <taxon>Magnoliopsida</taxon>
        <taxon>eudicotyledons</taxon>
        <taxon>Gunneridae</taxon>
        <taxon>Pentapetalae</taxon>
        <taxon>rosids</taxon>
        <taxon>fabids</taxon>
        <taxon>Malpighiales</taxon>
        <taxon>Euphorbiaceae</taxon>
        <taxon>Crotonoideae</taxon>
        <taxon>Micrandreae</taxon>
        <taxon>Hevea</taxon>
    </lineage>
</organism>
<keyword evidence="1" id="KW-0175">Coiled coil</keyword>
<accession>A0A6A6LRF3</accession>
<evidence type="ECO:0000256" key="1">
    <source>
        <dbReference type="SAM" id="Coils"/>
    </source>
</evidence>
<protein>
    <submittedName>
        <fullName evidence="2">Uncharacterized protein</fullName>
    </submittedName>
</protein>
<evidence type="ECO:0000313" key="2">
    <source>
        <dbReference type="EMBL" id="KAF2302209.1"/>
    </source>
</evidence>
<comment type="caution">
    <text evidence="2">The sequence shown here is derived from an EMBL/GenBank/DDBJ whole genome shotgun (WGS) entry which is preliminary data.</text>
</comment>
<dbReference type="Proteomes" id="UP000467840">
    <property type="component" value="Chromosome 4"/>
</dbReference>
<reference evidence="2 3" key="1">
    <citation type="journal article" date="2020" name="Mol. Plant">
        <title>The Chromosome-Based Rubber Tree Genome Provides New Insights into Spurge Genome Evolution and Rubber Biosynthesis.</title>
        <authorList>
            <person name="Liu J."/>
            <person name="Shi C."/>
            <person name="Shi C.C."/>
            <person name="Li W."/>
            <person name="Zhang Q.J."/>
            <person name="Zhang Y."/>
            <person name="Li K."/>
            <person name="Lu H.F."/>
            <person name="Shi C."/>
            <person name="Zhu S.T."/>
            <person name="Xiao Z.Y."/>
            <person name="Nan H."/>
            <person name="Yue Y."/>
            <person name="Zhu X.G."/>
            <person name="Wu Y."/>
            <person name="Hong X.N."/>
            <person name="Fan G.Y."/>
            <person name="Tong Y."/>
            <person name="Zhang D."/>
            <person name="Mao C.L."/>
            <person name="Liu Y.L."/>
            <person name="Hao S.J."/>
            <person name="Liu W.Q."/>
            <person name="Lv M.Q."/>
            <person name="Zhang H.B."/>
            <person name="Liu Y."/>
            <person name="Hu-Tang G.R."/>
            <person name="Wang J.P."/>
            <person name="Wang J.H."/>
            <person name="Sun Y.H."/>
            <person name="Ni S.B."/>
            <person name="Chen W.B."/>
            <person name="Zhang X.C."/>
            <person name="Jiao Y.N."/>
            <person name="Eichler E.E."/>
            <person name="Li G.H."/>
            <person name="Liu X."/>
            <person name="Gao L.Z."/>
        </authorList>
    </citation>
    <scope>NUCLEOTIDE SEQUENCE [LARGE SCALE GENOMIC DNA]</scope>
    <source>
        <strain evidence="3">cv. GT1</strain>
        <tissue evidence="2">Leaf</tissue>
    </source>
</reference>
<sequence>MQNQVNNSPMTETEKREYEEKINRLKHEKSLLQLELQRHESEKQAFGVKLSSEYHSKKRRLIEHDPFNVDHDMEEKESLHFLKDSKSNWRLDSSIKCIEDFFYGAGEAFTQDMQDFTLASQPSPIIFREPNASSIDGETYSPRSYQSSLHSMDLPSSPELPICIDHINSPKTPPQSPQFDVNCKPTGSAPVVEAVKESESELETTNSSTPTEEQMIISGNISLQKLLVLLAHKNSILDSIEEQVMRDVGGMQTP</sequence>
<keyword evidence="3" id="KW-1185">Reference proteome</keyword>